<dbReference type="PROSITE" id="PS51257">
    <property type="entry name" value="PROKAR_LIPOPROTEIN"/>
    <property type="match status" value="1"/>
</dbReference>
<gene>
    <name evidence="8" type="ORF">H8704_10085</name>
</gene>
<organism evidence="8 9">
    <name type="scientific">Jutongia huaianensis</name>
    <dbReference type="NCBI Taxonomy" id="2763668"/>
    <lineage>
        <taxon>Bacteria</taxon>
        <taxon>Bacillati</taxon>
        <taxon>Bacillota</taxon>
        <taxon>Clostridia</taxon>
        <taxon>Lachnospirales</taxon>
        <taxon>Lachnospiraceae</taxon>
        <taxon>Jutongia</taxon>
    </lineage>
</organism>
<dbReference type="Gene3D" id="3.40.710.10">
    <property type="entry name" value="DD-peptidase/beta-lactamase superfamily"/>
    <property type="match status" value="1"/>
</dbReference>
<evidence type="ECO:0000259" key="6">
    <source>
        <dbReference type="Pfam" id="PF00905"/>
    </source>
</evidence>
<protein>
    <submittedName>
        <fullName evidence="8">Peptidoglycan glycosyltransferase</fullName>
    </submittedName>
</protein>
<dbReference type="Pfam" id="PF03717">
    <property type="entry name" value="PBP_dimer"/>
    <property type="match status" value="1"/>
</dbReference>
<keyword evidence="3 5" id="KW-0472">Membrane</keyword>
<dbReference type="InterPro" id="IPR012338">
    <property type="entry name" value="Beta-lactam/transpept-like"/>
</dbReference>
<dbReference type="Gene3D" id="3.90.1310.10">
    <property type="entry name" value="Penicillin-binding protein 2a (Domain 2)"/>
    <property type="match status" value="1"/>
</dbReference>
<reference evidence="8 9" key="1">
    <citation type="submission" date="2020-08" db="EMBL/GenBank/DDBJ databases">
        <title>Genome public.</title>
        <authorList>
            <person name="Liu C."/>
            <person name="Sun Q."/>
        </authorList>
    </citation>
    <scope>NUCLEOTIDE SEQUENCE [LARGE SCALE GENOMIC DNA]</scope>
    <source>
        <strain evidence="8 9">NSJ-37</strain>
    </source>
</reference>
<comment type="subcellular location">
    <subcellularLocation>
        <location evidence="1">Membrane</location>
    </subcellularLocation>
</comment>
<dbReference type="InterPro" id="IPR036138">
    <property type="entry name" value="PBP_dimer_sf"/>
</dbReference>
<evidence type="ECO:0000259" key="7">
    <source>
        <dbReference type="Pfam" id="PF03717"/>
    </source>
</evidence>
<feature type="region of interest" description="Disordered" evidence="4">
    <location>
        <begin position="618"/>
        <end position="657"/>
    </location>
</feature>
<dbReference type="InterPro" id="IPR001460">
    <property type="entry name" value="PCN-bd_Tpept"/>
</dbReference>
<evidence type="ECO:0000256" key="1">
    <source>
        <dbReference type="ARBA" id="ARBA00004370"/>
    </source>
</evidence>
<evidence type="ECO:0000256" key="2">
    <source>
        <dbReference type="ARBA" id="ARBA00007171"/>
    </source>
</evidence>
<accession>A0ABR7N2W5</accession>
<evidence type="ECO:0000256" key="5">
    <source>
        <dbReference type="SAM" id="Phobius"/>
    </source>
</evidence>
<dbReference type="InterPro" id="IPR005311">
    <property type="entry name" value="PBP_dimer"/>
</dbReference>
<evidence type="ECO:0000256" key="4">
    <source>
        <dbReference type="SAM" id="MobiDB-lite"/>
    </source>
</evidence>
<evidence type="ECO:0000256" key="3">
    <source>
        <dbReference type="ARBA" id="ARBA00023136"/>
    </source>
</evidence>
<dbReference type="EMBL" id="JACRSX010000014">
    <property type="protein sequence ID" value="MBC8562968.1"/>
    <property type="molecule type" value="Genomic_DNA"/>
</dbReference>
<dbReference type="RefSeq" id="WP_249298197.1">
    <property type="nucleotide sequence ID" value="NZ_JACRSX010000014.1"/>
</dbReference>
<dbReference type="Proteomes" id="UP000606193">
    <property type="component" value="Unassembled WGS sequence"/>
</dbReference>
<dbReference type="InterPro" id="IPR050515">
    <property type="entry name" value="Beta-lactam/transpept"/>
</dbReference>
<feature type="compositionally biased region" description="Acidic residues" evidence="4">
    <location>
        <begin position="647"/>
        <end position="657"/>
    </location>
</feature>
<feature type="domain" description="Penicillin-binding protein transpeptidase" evidence="6">
    <location>
        <begin position="266"/>
        <end position="592"/>
    </location>
</feature>
<keyword evidence="5" id="KW-0812">Transmembrane</keyword>
<keyword evidence="5" id="KW-1133">Transmembrane helix</keyword>
<keyword evidence="9" id="KW-1185">Reference proteome</keyword>
<dbReference type="SUPFAM" id="SSF56601">
    <property type="entry name" value="beta-lactamase/transpeptidase-like"/>
    <property type="match status" value="1"/>
</dbReference>
<evidence type="ECO:0000313" key="8">
    <source>
        <dbReference type="EMBL" id="MBC8562968.1"/>
    </source>
</evidence>
<dbReference type="SUPFAM" id="SSF56519">
    <property type="entry name" value="Penicillin binding protein dimerisation domain"/>
    <property type="match status" value="1"/>
</dbReference>
<dbReference type="Pfam" id="PF00905">
    <property type="entry name" value="Transpeptidase"/>
    <property type="match status" value="1"/>
</dbReference>
<comment type="similarity">
    <text evidence="2">Belongs to the transpeptidase family.</text>
</comment>
<dbReference type="PANTHER" id="PTHR30627">
    <property type="entry name" value="PEPTIDOGLYCAN D,D-TRANSPEPTIDASE"/>
    <property type="match status" value="1"/>
</dbReference>
<sequence length="657" mass="72315">MAKRRARDTRYKNKPSTRSMRVRILVVFGFVILGCIGLTYQIVRLNKVKGDNYTKRMLAQQSHSSNAIPYKRGDILDVNGNKLATSVKVYNLFLDPAAICKEKKYIQPTKDALENVFGISGSDVDKILKENPASRYYQMKDFKELDKEYVKKLEKLQDKDENIRGIHFEEEYKREYPYSTIACDVIGFCTDTNTGTWGIENTYNDMLNGTNGRQFGYYDSELNLVKTIKAATNGYTVKSTIDVNVQGIMEQHIQKFMKNMGAKKVACLLMNPNTGGIVAMGSNAQYDLNNPRDLTVAYTQDEINSMSEEDQLTALNELWRNYCISDSYEPGSTFKPITIAACLDEGKASANSTYVCDGGQQVADRYIKCVANKYGGHGALSLGQALMVSCNDVMMQISAKLGKEKFLDYMDAFGLGRKTGIDLPGEATGTVFNNDTMHSTQLATSSFGQSQTVTMVQMAAAFSAIVNGGNYYRPHVVEEVSSESGAVIQSEDDAVESKVITEKTSRLLRKFLLATVEEGTANPASVKGYKVAGKTGTAEKIPRGHGKYLVSFIGCVPANNPQLVVYVVIDEPNVEDQAHSTYATEFASSLMKDILPMLEIYPTGKKSDITKASKLKLPSTTKSNLGQEVPDGGYSDSSYGVAKNAADNEEGDTGMNN</sequence>
<feature type="domain" description="Penicillin-binding protein dimerisation" evidence="7">
    <location>
        <begin position="68"/>
        <end position="223"/>
    </location>
</feature>
<name>A0ABR7N2W5_9FIRM</name>
<proteinExistence type="inferred from homology"/>
<comment type="caution">
    <text evidence="8">The sequence shown here is derived from an EMBL/GenBank/DDBJ whole genome shotgun (WGS) entry which is preliminary data.</text>
</comment>
<feature type="transmembrane region" description="Helical" evidence="5">
    <location>
        <begin position="21"/>
        <end position="43"/>
    </location>
</feature>
<evidence type="ECO:0000313" key="9">
    <source>
        <dbReference type="Proteomes" id="UP000606193"/>
    </source>
</evidence>